<evidence type="ECO:0000313" key="4">
    <source>
        <dbReference type="Proteomes" id="UP001338582"/>
    </source>
</evidence>
<feature type="transmembrane region" description="Helical" evidence="1">
    <location>
        <begin position="145"/>
        <end position="165"/>
    </location>
</feature>
<keyword evidence="1" id="KW-0812">Transmembrane</keyword>
<dbReference type="PANTHER" id="PTHR39405">
    <property type="entry name" value="DSC E3 UBIQUITIN LIGASE COMPLEX SUBUNIT 4"/>
    <property type="match status" value="1"/>
</dbReference>
<dbReference type="Pfam" id="PF08508">
    <property type="entry name" value="DUF1746"/>
    <property type="match status" value="1"/>
</dbReference>
<organism evidence="3 4">
    <name type="scientific">Australozyma saopauloensis</name>
    <dbReference type="NCBI Taxonomy" id="291208"/>
    <lineage>
        <taxon>Eukaryota</taxon>
        <taxon>Fungi</taxon>
        <taxon>Dikarya</taxon>
        <taxon>Ascomycota</taxon>
        <taxon>Saccharomycotina</taxon>
        <taxon>Pichiomycetes</taxon>
        <taxon>Metschnikowiaceae</taxon>
        <taxon>Australozyma</taxon>
    </lineage>
</organism>
<protein>
    <recommendedName>
        <fullName evidence="2">DUF1746 domain-containing protein</fullName>
    </recommendedName>
</protein>
<dbReference type="EMBL" id="CP138896">
    <property type="protein sequence ID" value="WPK25268.1"/>
    <property type="molecule type" value="Genomic_DNA"/>
</dbReference>
<evidence type="ECO:0000259" key="2">
    <source>
        <dbReference type="Pfam" id="PF08508"/>
    </source>
</evidence>
<reference evidence="3 4" key="1">
    <citation type="submission" date="2023-10" db="EMBL/GenBank/DDBJ databases">
        <title>Draft Genome Sequence of Candida saopaulonensis from a very Premature Infant with Sepsis.</title>
        <authorList>
            <person name="Ning Y."/>
            <person name="Dai R."/>
            <person name="Xiao M."/>
            <person name="Xu Y."/>
            <person name="Yan Q."/>
            <person name="Zhang L."/>
        </authorList>
    </citation>
    <scope>NUCLEOTIDE SEQUENCE [LARGE SCALE GENOMIC DNA]</scope>
    <source>
        <strain evidence="3 4">19XY460</strain>
    </source>
</reference>
<evidence type="ECO:0000256" key="1">
    <source>
        <dbReference type="SAM" id="Phobius"/>
    </source>
</evidence>
<proteinExistence type="predicted"/>
<accession>A0AAX4H9M9</accession>
<dbReference type="GO" id="GO:0032933">
    <property type="term" value="P:SREBP signaling pathway"/>
    <property type="evidence" value="ECO:0007669"/>
    <property type="project" value="InterPro"/>
</dbReference>
<evidence type="ECO:0000313" key="3">
    <source>
        <dbReference type="EMBL" id="WPK25268.1"/>
    </source>
</evidence>
<dbReference type="PANTHER" id="PTHR39405:SF1">
    <property type="entry name" value="DSC E3 UBIQUITIN LIGASE COMPLEX SUBUNIT 4"/>
    <property type="match status" value="1"/>
</dbReference>
<dbReference type="GO" id="GO:0044695">
    <property type="term" value="C:Dsc E3 ubiquitin ligase complex"/>
    <property type="evidence" value="ECO:0007669"/>
    <property type="project" value="InterPro"/>
</dbReference>
<dbReference type="GeneID" id="88173643"/>
<keyword evidence="4" id="KW-1185">Reference proteome</keyword>
<name>A0AAX4H9M9_9ASCO</name>
<gene>
    <name evidence="3" type="ORF">PUMCH_002579</name>
</gene>
<dbReference type="Proteomes" id="UP001338582">
    <property type="component" value="Chromosome 3"/>
</dbReference>
<dbReference type="RefSeq" id="XP_062877650.1">
    <property type="nucleotide sequence ID" value="XM_063021580.1"/>
</dbReference>
<dbReference type="InterPro" id="IPR013715">
    <property type="entry name" value="DUF1746"/>
</dbReference>
<sequence length="249" mass="27835">MVQDFLTQQYPTVEQTIVNNATCLEKQKRGLLAELRSLIGSVCCVLIGVAYLRDVSFFPLVLRLITQMSLSVPSKQIPHLMLNETDRQEQRMFLLTGVVVSGLFSIISHLLYAPYTSSKMGDHMLHGGVTVQFIGERVPAGRWELLVFDVLIFCIQYIYFCVMWATDDLAVVQSRAVSVLSDEVSANNDALSDGFDGNVFLLTIDLWGSLQYTLRRALPDYVRGDSLSSSGASQESLSRTSHFLLRNLV</sequence>
<dbReference type="AlphaFoldDB" id="A0AAX4H9M9"/>
<feature type="domain" description="DUF1746" evidence="2">
    <location>
        <begin position="42"/>
        <end position="159"/>
    </location>
</feature>
<dbReference type="KEGG" id="asau:88173643"/>
<dbReference type="GO" id="GO:0005783">
    <property type="term" value="C:endoplasmic reticulum"/>
    <property type="evidence" value="ECO:0007669"/>
    <property type="project" value="TreeGrafter"/>
</dbReference>
<keyword evidence="1" id="KW-1133">Transmembrane helix</keyword>
<keyword evidence="1" id="KW-0472">Membrane</keyword>
<dbReference type="InterPro" id="IPR038967">
    <property type="entry name" value="Dsc4-like"/>
</dbReference>
<feature type="transmembrane region" description="Helical" evidence="1">
    <location>
        <begin position="93"/>
        <end position="115"/>
    </location>
</feature>